<evidence type="ECO:0000313" key="2">
    <source>
        <dbReference type="Proteomes" id="UP001500886"/>
    </source>
</evidence>
<protein>
    <recommendedName>
        <fullName evidence="3">Cupin domain-containing protein</fullName>
    </recommendedName>
</protein>
<dbReference type="InterPro" id="IPR011051">
    <property type="entry name" value="RmlC_Cupin_sf"/>
</dbReference>
<evidence type="ECO:0008006" key="3">
    <source>
        <dbReference type="Google" id="ProtNLM"/>
    </source>
</evidence>
<evidence type="ECO:0000313" key="1">
    <source>
        <dbReference type="EMBL" id="GAA2714533.1"/>
    </source>
</evidence>
<dbReference type="EMBL" id="BAAASL010000007">
    <property type="protein sequence ID" value="GAA2714533.1"/>
    <property type="molecule type" value="Genomic_DNA"/>
</dbReference>
<dbReference type="SUPFAM" id="SSF51182">
    <property type="entry name" value="RmlC-like cupins"/>
    <property type="match status" value="1"/>
</dbReference>
<name>A0ABP6G4S3_9ACTN</name>
<dbReference type="RefSeq" id="WP_344434780.1">
    <property type="nucleotide sequence ID" value="NZ_BAAASL010000007.1"/>
</dbReference>
<organism evidence="1 2">
    <name type="scientific">Streptomyces luteosporeus</name>
    <dbReference type="NCBI Taxonomy" id="173856"/>
    <lineage>
        <taxon>Bacteria</taxon>
        <taxon>Bacillati</taxon>
        <taxon>Actinomycetota</taxon>
        <taxon>Actinomycetes</taxon>
        <taxon>Kitasatosporales</taxon>
        <taxon>Streptomycetaceae</taxon>
        <taxon>Streptomyces</taxon>
    </lineage>
</organism>
<sequence>MTSTTWDETPVTFTGGGVEIRTQQLGGDMSVLYMRASEGADLSPRLKGLEDDMCQCPHWGCITKGRIALRTAQGEETYETGQTFYWPPGHAPRAVEDSEFFVFSPVEALERTMSHVTAEEAA</sequence>
<gene>
    <name evidence="1" type="ORF">GCM10010315_21980</name>
</gene>
<accession>A0ABP6G4S3</accession>
<proteinExistence type="predicted"/>
<keyword evidence="2" id="KW-1185">Reference proteome</keyword>
<dbReference type="Proteomes" id="UP001500886">
    <property type="component" value="Unassembled WGS sequence"/>
</dbReference>
<reference evidence="2" key="1">
    <citation type="journal article" date="2019" name="Int. J. Syst. Evol. Microbiol.">
        <title>The Global Catalogue of Microorganisms (GCM) 10K type strain sequencing project: providing services to taxonomists for standard genome sequencing and annotation.</title>
        <authorList>
            <consortium name="The Broad Institute Genomics Platform"/>
            <consortium name="The Broad Institute Genome Sequencing Center for Infectious Disease"/>
            <person name="Wu L."/>
            <person name="Ma J."/>
        </authorList>
    </citation>
    <scope>NUCLEOTIDE SEQUENCE [LARGE SCALE GENOMIC DNA]</scope>
    <source>
        <strain evidence="2">JCM 4542</strain>
    </source>
</reference>
<comment type="caution">
    <text evidence="1">The sequence shown here is derived from an EMBL/GenBank/DDBJ whole genome shotgun (WGS) entry which is preliminary data.</text>
</comment>